<dbReference type="Proteomes" id="UP000247569">
    <property type="component" value="Unassembled WGS sequence"/>
</dbReference>
<reference evidence="5 6" key="1">
    <citation type="submission" date="2018-05" db="EMBL/GenBank/DDBJ databases">
        <title>Genomic Encyclopedia of Type Strains, Phase IV (KMG-IV): sequencing the most valuable type-strain genomes for metagenomic binning, comparative biology and taxonomic classification.</title>
        <authorList>
            <person name="Goeker M."/>
        </authorList>
    </citation>
    <scope>NUCLEOTIDE SEQUENCE [LARGE SCALE GENOMIC DNA]</scope>
    <source>
        <strain evidence="5 6">DSM 44704</strain>
    </source>
</reference>
<dbReference type="AlphaFoldDB" id="A0A318KFZ8"/>
<evidence type="ECO:0000256" key="2">
    <source>
        <dbReference type="ARBA" id="ARBA00022801"/>
    </source>
</evidence>
<dbReference type="RefSeq" id="WP_085998319.1">
    <property type="nucleotide sequence ID" value="NZ_QJKF01000013.1"/>
</dbReference>
<proteinExistence type="predicted"/>
<evidence type="ECO:0000313" key="6">
    <source>
        <dbReference type="Proteomes" id="UP000247569"/>
    </source>
</evidence>
<feature type="region of interest" description="Disordered" evidence="3">
    <location>
        <begin position="347"/>
        <end position="370"/>
    </location>
</feature>
<evidence type="ECO:0000256" key="3">
    <source>
        <dbReference type="SAM" id="MobiDB-lite"/>
    </source>
</evidence>
<evidence type="ECO:0000313" key="5">
    <source>
        <dbReference type="EMBL" id="PXX58798.1"/>
    </source>
</evidence>
<evidence type="ECO:0000256" key="4">
    <source>
        <dbReference type="SAM" id="SignalP"/>
    </source>
</evidence>
<dbReference type="SUPFAM" id="SSF53474">
    <property type="entry name" value="alpha/beta-Hydrolases"/>
    <property type="match status" value="1"/>
</dbReference>
<comment type="caution">
    <text evidence="5">The sequence shown here is derived from an EMBL/GenBank/DDBJ whole genome shotgun (WGS) entry which is preliminary data.</text>
</comment>
<keyword evidence="6" id="KW-1185">Reference proteome</keyword>
<dbReference type="PANTHER" id="PTHR43037:SF5">
    <property type="entry name" value="FERULOYL ESTERASE"/>
    <property type="match status" value="1"/>
</dbReference>
<keyword evidence="2" id="KW-0378">Hydrolase</keyword>
<dbReference type="OrthoDB" id="9767239at2"/>
<dbReference type="InterPro" id="IPR029058">
    <property type="entry name" value="AB_hydrolase_fold"/>
</dbReference>
<dbReference type="GO" id="GO:0016787">
    <property type="term" value="F:hydrolase activity"/>
    <property type="evidence" value="ECO:0007669"/>
    <property type="project" value="UniProtKB-KW"/>
</dbReference>
<feature type="chain" id="PRO_5016318601" evidence="4">
    <location>
        <begin position="27"/>
        <end position="435"/>
    </location>
</feature>
<accession>A0A318KFZ8</accession>
<name>A0A318KFZ8_9NOCA</name>
<evidence type="ECO:0000256" key="1">
    <source>
        <dbReference type="ARBA" id="ARBA00022729"/>
    </source>
</evidence>
<dbReference type="PANTHER" id="PTHR43037">
    <property type="entry name" value="UNNAMED PRODUCT-RELATED"/>
    <property type="match status" value="1"/>
</dbReference>
<feature type="signal peptide" evidence="4">
    <location>
        <begin position="1"/>
        <end position="26"/>
    </location>
</feature>
<protein>
    <submittedName>
        <fullName evidence="5">Esterase/PHB depolymerase</fullName>
    </submittedName>
</protein>
<dbReference type="Gene3D" id="3.40.50.1820">
    <property type="entry name" value="alpha/beta hydrolase"/>
    <property type="match status" value="2"/>
</dbReference>
<organism evidence="5 6">
    <name type="scientific">Nocardia tenerifensis</name>
    <dbReference type="NCBI Taxonomy" id="228006"/>
    <lineage>
        <taxon>Bacteria</taxon>
        <taxon>Bacillati</taxon>
        <taxon>Actinomycetota</taxon>
        <taxon>Actinomycetes</taxon>
        <taxon>Mycobacteriales</taxon>
        <taxon>Nocardiaceae</taxon>
        <taxon>Nocardia</taxon>
    </lineage>
</organism>
<dbReference type="InterPro" id="IPR050955">
    <property type="entry name" value="Plant_Biomass_Hydrol_Est"/>
</dbReference>
<dbReference type="EMBL" id="QJKF01000013">
    <property type="protein sequence ID" value="PXX58798.1"/>
    <property type="molecule type" value="Genomic_DNA"/>
</dbReference>
<keyword evidence="1 4" id="KW-0732">Signal</keyword>
<sequence>MKFSAAVAVCAAAVAVVVGTATVVFAAVPAPTPEALRGYNINAGYVSGVSSGGYLANQLHVAYSNVFAGAGIFTAGPYRCAGDFDYASTAQNGCMQNGARKTPAQLAAETRRLADSGKVDAVANLAGDPVYLYHGTNDRTVVQPVNDDLATYYTEFGAKVTYNKTGAAGHAWVSKLGPVACASTQSPFLNNCGDDPENEMLTALLGGVRAPTATLTGKLVQFDQNAFAPGGNANAISMDAKGFAYVPKSCADGASCRLMVSLHGCKQGYSYQGFGDTFMKDAYLNEYADTNDMIVLYPQAIPLSNASTTNPNGCWNWWGYGGDAAYAWHGGKQVETIMAMVRKLTGGTTPTTTTTPPTTTTTVPPTTTTTVAPTTTTTVPPACVTDTNYAHTTAGRAHASGGTTYANGSNQNLGLWNVFVKSTIKETAPGYWEKC</sequence>
<gene>
    <name evidence="5" type="ORF">DFR70_113133</name>
</gene>
<feature type="compositionally biased region" description="Low complexity" evidence="3">
    <location>
        <begin position="348"/>
        <end position="370"/>
    </location>
</feature>